<dbReference type="InterPro" id="IPR036388">
    <property type="entry name" value="WH-like_DNA-bd_sf"/>
</dbReference>
<sequence length="152" mass="17572">MKLEQAIQSTNFKNENHKAVLNVLYTAWWLKTMMSRELKQFGLTHEQYNVLRILKGKSPEEMCVKDIAGRMIEKSSNVPRIIDRLVLKKLVKRTTDANDKRHTVMALTAAGLNILELSTQRINSVFDQHVKLNENDAAKLNELLEIIRQQES</sequence>
<evidence type="ECO:0000313" key="3">
    <source>
        <dbReference type="Proteomes" id="UP000316167"/>
    </source>
</evidence>
<dbReference type="SUPFAM" id="SSF46785">
    <property type="entry name" value="Winged helix' DNA-binding domain"/>
    <property type="match status" value="1"/>
</dbReference>
<evidence type="ECO:0000259" key="1">
    <source>
        <dbReference type="PROSITE" id="PS50995"/>
    </source>
</evidence>
<gene>
    <name evidence="2" type="ORF">IQ13_1451</name>
</gene>
<name>A0A562SPZ6_9BACT</name>
<dbReference type="Gene3D" id="1.10.10.10">
    <property type="entry name" value="Winged helix-like DNA-binding domain superfamily/Winged helix DNA-binding domain"/>
    <property type="match status" value="1"/>
</dbReference>
<feature type="domain" description="HTH marR-type" evidence="1">
    <location>
        <begin position="1"/>
        <end position="149"/>
    </location>
</feature>
<organism evidence="2 3">
    <name type="scientific">Lacibacter cauensis</name>
    <dbReference type="NCBI Taxonomy" id="510947"/>
    <lineage>
        <taxon>Bacteria</taxon>
        <taxon>Pseudomonadati</taxon>
        <taxon>Bacteroidota</taxon>
        <taxon>Chitinophagia</taxon>
        <taxon>Chitinophagales</taxon>
        <taxon>Chitinophagaceae</taxon>
        <taxon>Lacibacter</taxon>
    </lineage>
</organism>
<protein>
    <submittedName>
        <fullName evidence="2">DNA-binding MarR family transcriptional regulator</fullName>
    </submittedName>
</protein>
<dbReference type="InterPro" id="IPR000835">
    <property type="entry name" value="HTH_MarR-typ"/>
</dbReference>
<reference evidence="2 3" key="1">
    <citation type="journal article" date="2015" name="Stand. Genomic Sci.">
        <title>Genomic Encyclopedia of Bacterial and Archaeal Type Strains, Phase III: the genomes of soil and plant-associated and newly described type strains.</title>
        <authorList>
            <person name="Whitman W.B."/>
            <person name="Woyke T."/>
            <person name="Klenk H.P."/>
            <person name="Zhou Y."/>
            <person name="Lilburn T.G."/>
            <person name="Beck B.J."/>
            <person name="De Vos P."/>
            <person name="Vandamme P."/>
            <person name="Eisen J.A."/>
            <person name="Garrity G."/>
            <person name="Hugenholtz P."/>
            <person name="Kyrpides N.C."/>
        </authorList>
    </citation>
    <scope>NUCLEOTIDE SEQUENCE [LARGE SCALE GENOMIC DNA]</scope>
    <source>
        <strain evidence="2 3">CGMCC 1.7271</strain>
    </source>
</reference>
<dbReference type="EMBL" id="VLLE01000003">
    <property type="protein sequence ID" value="TWI83341.1"/>
    <property type="molecule type" value="Genomic_DNA"/>
</dbReference>
<dbReference type="PANTHER" id="PTHR33164">
    <property type="entry name" value="TRANSCRIPTIONAL REGULATOR, MARR FAMILY"/>
    <property type="match status" value="1"/>
</dbReference>
<dbReference type="OrthoDB" id="763883at2"/>
<dbReference type="InterPro" id="IPR039422">
    <property type="entry name" value="MarR/SlyA-like"/>
</dbReference>
<dbReference type="GO" id="GO:0003700">
    <property type="term" value="F:DNA-binding transcription factor activity"/>
    <property type="evidence" value="ECO:0007669"/>
    <property type="project" value="InterPro"/>
</dbReference>
<keyword evidence="2" id="KW-0238">DNA-binding</keyword>
<accession>A0A562SPZ6</accession>
<dbReference type="Proteomes" id="UP000316167">
    <property type="component" value="Unassembled WGS sequence"/>
</dbReference>
<dbReference type="RefSeq" id="WP_144885413.1">
    <property type="nucleotide sequence ID" value="NZ_VLLE01000003.1"/>
</dbReference>
<proteinExistence type="predicted"/>
<dbReference type="GO" id="GO:0003677">
    <property type="term" value="F:DNA binding"/>
    <property type="evidence" value="ECO:0007669"/>
    <property type="project" value="UniProtKB-KW"/>
</dbReference>
<dbReference type="AlphaFoldDB" id="A0A562SPZ6"/>
<comment type="caution">
    <text evidence="2">The sequence shown here is derived from an EMBL/GenBank/DDBJ whole genome shotgun (WGS) entry which is preliminary data.</text>
</comment>
<keyword evidence="3" id="KW-1185">Reference proteome</keyword>
<evidence type="ECO:0000313" key="2">
    <source>
        <dbReference type="EMBL" id="TWI83341.1"/>
    </source>
</evidence>
<dbReference type="InterPro" id="IPR036390">
    <property type="entry name" value="WH_DNA-bd_sf"/>
</dbReference>
<dbReference type="PROSITE" id="PS50995">
    <property type="entry name" value="HTH_MARR_2"/>
    <property type="match status" value="1"/>
</dbReference>
<dbReference type="SMART" id="SM00347">
    <property type="entry name" value="HTH_MARR"/>
    <property type="match status" value="1"/>
</dbReference>
<dbReference type="PANTHER" id="PTHR33164:SF43">
    <property type="entry name" value="HTH-TYPE TRANSCRIPTIONAL REPRESSOR YETL"/>
    <property type="match status" value="1"/>
</dbReference>
<dbReference type="Pfam" id="PF01047">
    <property type="entry name" value="MarR"/>
    <property type="match status" value="1"/>
</dbReference>
<dbReference type="GO" id="GO:0006950">
    <property type="term" value="P:response to stress"/>
    <property type="evidence" value="ECO:0007669"/>
    <property type="project" value="TreeGrafter"/>
</dbReference>